<feature type="domain" description="S-adenosyl-l-methionine hydroxide adenosyltransferase N-terminal" evidence="3">
    <location>
        <begin position="2"/>
        <end position="138"/>
    </location>
</feature>
<keyword evidence="6" id="KW-1185">Reference proteome</keyword>
<name>A0A512LBQ0_9PROT</name>
<evidence type="ECO:0000259" key="4">
    <source>
        <dbReference type="Pfam" id="PF20257"/>
    </source>
</evidence>
<accession>A0A512LBQ0</accession>
<organism evidence="5 6">
    <name type="scientific">Sulfuriferula plumbiphila</name>
    <dbReference type="NCBI Taxonomy" id="171865"/>
    <lineage>
        <taxon>Bacteria</taxon>
        <taxon>Pseudomonadati</taxon>
        <taxon>Pseudomonadota</taxon>
        <taxon>Betaproteobacteria</taxon>
        <taxon>Nitrosomonadales</taxon>
        <taxon>Sulfuricellaceae</taxon>
        <taxon>Sulfuriferula</taxon>
    </lineage>
</organism>
<dbReference type="RefSeq" id="WP_147074863.1">
    <property type="nucleotide sequence ID" value="NZ_AP021884.1"/>
</dbReference>
<comment type="similarity">
    <text evidence="2">Belongs to the SAM hydrolase / SAM-dependent halogenase family.</text>
</comment>
<gene>
    <name evidence="5" type="ORF">TPL01_30510</name>
</gene>
<dbReference type="PANTHER" id="PTHR35092:SF1">
    <property type="entry name" value="CHLORINASE MJ1651"/>
    <property type="match status" value="1"/>
</dbReference>
<dbReference type="OrthoDB" id="9792195at2"/>
<protein>
    <recommendedName>
        <fullName evidence="7">SAM-dependent chlorinase/fluorinase</fullName>
    </recommendedName>
</protein>
<evidence type="ECO:0000256" key="1">
    <source>
        <dbReference type="ARBA" id="ARBA00022691"/>
    </source>
</evidence>
<dbReference type="Proteomes" id="UP000321337">
    <property type="component" value="Unassembled WGS sequence"/>
</dbReference>
<evidence type="ECO:0000256" key="2">
    <source>
        <dbReference type="ARBA" id="ARBA00024035"/>
    </source>
</evidence>
<dbReference type="Gene3D" id="2.40.30.90">
    <property type="entry name" value="Bacterial fluorinating enzyme like"/>
    <property type="match status" value="1"/>
</dbReference>
<dbReference type="Gene3D" id="3.40.50.10790">
    <property type="entry name" value="S-adenosyl-l-methionine hydroxide adenosyltransferase, N-terminal"/>
    <property type="match status" value="1"/>
</dbReference>
<dbReference type="Pfam" id="PF20257">
    <property type="entry name" value="SAM_HAT_C"/>
    <property type="match status" value="1"/>
</dbReference>
<keyword evidence="1" id="KW-0949">S-adenosyl-L-methionine</keyword>
<dbReference type="InterPro" id="IPR023227">
    <property type="entry name" value="SAM_OH_AdoTrfase_C_sf"/>
</dbReference>
<feature type="domain" description="S-adenosyl-l-methionine hydroxide adenosyltransferase C-terminal" evidence="4">
    <location>
        <begin position="161"/>
        <end position="238"/>
    </location>
</feature>
<dbReference type="AlphaFoldDB" id="A0A512LBQ0"/>
<comment type="caution">
    <text evidence="5">The sequence shown here is derived from an EMBL/GenBank/DDBJ whole genome shotgun (WGS) entry which is preliminary data.</text>
</comment>
<dbReference type="InterPro" id="IPR046469">
    <property type="entry name" value="SAM_HAT_N"/>
</dbReference>
<dbReference type="PANTHER" id="PTHR35092">
    <property type="entry name" value="CHLORINASE MJ1651"/>
    <property type="match status" value="1"/>
</dbReference>
<dbReference type="PIRSF" id="PIRSF006779">
    <property type="entry name" value="UCP006779"/>
    <property type="match status" value="1"/>
</dbReference>
<dbReference type="InterPro" id="IPR023228">
    <property type="entry name" value="SAM_OH_AdoTrfase_N_sf"/>
</dbReference>
<dbReference type="SUPFAM" id="SSF101852">
    <property type="entry name" value="Bacterial fluorinating enzyme, C-terminal domain"/>
    <property type="match status" value="1"/>
</dbReference>
<evidence type="ECO:0000313" key="5">
    <source>
        <dbReference type="EMBL" id="GEP31913.1"/>
    </source>
</evidence>
<sequence>MIVLFTDFGAHDPYAGQVRARLSVEAPGQLVVDLLHQVPDFNAHAGAHLLAAFAAGFPPASVFLAVVDPGVGTDRAGAVVSAGGHWYVGPDNGLLSIVAGRDRQAKIWHIDWQPELLSSTFHGRDLFAVIAAEIARGEFPAHKLLPANKLQVEFDTDDLARIIYIDHYGNAFTGIRAAGIPPSSRVRVRGMELGHGETFGRLGRGQGFWFGNSVDLLELAVNRGSAAADFGLQVGDVVSVLKPN</sequence>
<dbReference type="InterPro" id="IPR002747">
    <property type="entry name" value="SAM_OH_AdoTrfase"/>
</dbReference>
<proteinExistence type="inferred from homology"/>
<dbReference type="EMBL" id="BKAD01000040">
    <property type="protein sequence ID" value="GEP31913.1"/>
    <property type="molecule type" value="Genomic_DNA"/>
</dbReference>
<reference evidence="5 6" key="1">
    <citation type="submission" date="2019-07" db="EMBL/GenBank/DDBJ databases">
        <title>Whole genome shotgun sequence of Thiobacillus plumbophilus NBRC 107929.</title>
        <authorList>
            <person name="Hosoyama A."/>
            <person name="Uohara A."/>
            <person name="Ohji S."/>
            <person name="Ichikawa N."/>
        </authorList>
    </citation>
    <scope>NUCLEOTIDE SEQUENCE [LARGE SCALE GENOMIC DNA]</scope>
    <source>
        <strain evidence="5 6">NBRC 107929</strain>
    </source>
</reference>
<dbReference type="SUPFAM" id="SSF102522">
    <property type="entry name" value="Bacterial fluorinating enzyme, N-terminal domain"/>
    <property type="match status" value="1"/>
</dbReference>
<evidence type="ECO:0000313" key="6">
    <source>
        <dbReference type="Proteomes" id="UP000321337"/>
    </source>
</evidence>
<dbReference type="InterPro" id="IPR046470">
    <property type="entry name" value="SAM_HAT_C"/>
</dbReference>
<evidence type="ECO:0000259" key="3">
    <source>
        <dbReference type="Pfam" id="PF01887"/>
    </source>
</evidence>
<evidence type="ECO:0008006" key="7">
    <source>
        <dbReference type="Google" id="ProtNLM"/>
    </source>
</evidence>
<dbReference type="Pfam" id="PF01887">
    <property type="entry name" value="SAM_HAT_N"/>
    <property type="match status" value="1"/>
</dbReference>